<gene>
    <name evidence="2" type="ORF">INT44_002806</name>
</gene>
<keyword evidence="3" id="KW-1185">Reference proteome</keyword>
<dbReference type="AlphaFoldDB" id="A0A8H7Q5Q1"/>
<proteinExistence type="predicted"/>
<protein>
    <submittedName>
        <fullName evidence="2">Uncharacterized protein</fullName>
    </submittedName>
</protein>
<dbReference type="InterPro" id="IPR016024">
    <property type="entry name" value="ARM-type_fold"/>
</dbReference>
<evidence type="ECO:0000313" key="3">
    <source>
        <dbReference type="Proteomes" id="UP000612746"/>
    </source>
</evidence>
<feature type="transmembrane region" description="Helical" evidence="1">
    <location>
        <begin position="12"/>
        <end position="33"/>
    </location>
</feature>
<keyword evidence="1" id="KW-0812">Transmembrane</keyword>
<accession>A0A8H7Q5Q1</accession>
<dbReference type="PANTHER" id="PTHR23315:SF7">
    <property type="entry name" value="U-BOX DOMAIN-CONTAINING PROTEIN 4"/>
    <property type="match status" value="1"/>
</dbReference>
<dbReference type="OrthoDB" id="2967263at2759"/>
<sequence length="490" mass="54454">MPSSNSTQNGEMAKALTLYVVGFTSVLMVYSIYTHIKTLQSTIPERAIDLRSLSLLTKSDNINLQNSAAKIVLERSMQEDFLASIIQACRTTETAESVIMGISALQLLSRTVVTQLCTAITVEANKKKLVDAGALDVLVGVLKRDEEDIPESTHRSSAVALCDLIQSHDDRKIHILEIGVLDPLKRILTSETIRNNELKYWSLMVLHQVSLSEPFHRPLITNGFVAILAKMARMTFGNTNMPKFCMQSLVRVIASVDQVEARAILTELLDYNIVSLISVCLRSDDVELIYWAAGLMHEFVLKDVAAAEFRQIKGVQTILLSLLTADEMYISRVVLRTIKFMAHGQGIEEQFRLEMVRTGLITKIMHCLTSDDDDVRYWAILCIHDCAGQVEAQPDILSATEFPIMLELGSSNKSQASAYVADILSLICCLNSNNNNLAPHSEAIVATLNSLLMWEEPEIQYNAAGALFNMMAMSGEFELLAYVKIVSLRC</sequence>
<dbReference type="EMBL" id="JAEPRA010000004">
    <property type="protein sequence ID" value="KAG2186582.1"/>
    <property type="molecule type" value="Genomic_DNA"/>
</dbReference>
<evidence type="ECO:0000256" key="1">
    <source>
        <dbReference type="SAM" id="Phobius"/>
    </source>
</evidence>
<evidence type="ECO:0000313" key="2">
    <source>
        <dbReference type="EMBL" id="KAG2186582.1"/>
    </source>
</evidence>
<reference evidence="2" key="1">
    <citation type="submission" date="2020-12" db="EMBL/GenBank/DDBJ databases">
        <title>Metabolic potential, ecology and presence of endohyphal bacteria is reflected in genomic diversity of Mucoromycotina.</title>
        <authorList>
            <person name="Muszewska A."/>
            <person name="Okrasinska A."/>
            <person name="Steczkiewicz K."/>
            <person name="Drgas O."/>
            <person name="Orlowska M."/>
            <person name="Perlinska-Lenart U."/>
            <person name="Aleksandrzak-Piekarczyk T."/>
            <person name="Szatraj K."/>
            <person name="Zielenkiewicz U."/>
            <person name="Pilsyk S."/>
            <person name="Malc E."/>
            <person name="Mieczkowski P."/>
            <person name="Kruszewska J.S."/>
            <person name="Biernat P."/>
            <person name="Pawlowska J."/>
        </authorList>
    </citation>
    <scope>NUCLEOTIDE SEQUENCE</scope>
    <source>
        <strain evidence="2">WA0000051536</strain>
    </source>
</reference>
<keyword evidence="1" id="KW-1133">Transmembrane helix</keyword>
<name>A0A8H7Q5Q1_9FUNG</name>
<organism evidence="2 3">
    <name type="scientific">Umbelopsis vinacea</name>
    <dbReference type="NCBI Taxonomy" id="44442"/>
    <lineage>
        <taxon>Eukaryota</taxon>
        <taxon>Fungi</taxon>
        <taxon>Fungi incertae sedis</taxon>
        <taxon>Mucoromycota</taxon>
        <taxon>Mucoromycotina</taxon>
        <taxon>Umbelopsidomycetes</taxon>
        <taxon>Umbelopsidales</taxon>
        <taxon>Umbelopsidaceae</taxon>
        <taxon>Umbelopsis</taxon>
    </lineage>
</organism>
<dbReference type="Proteomes" id="UP000612746">
    <property type="component" value="Unassembled WGS sequence"/>
</dbReference>
<comment type="caution">
    <text evidence="2">The sequence shown here is derived from an EMBL/GenBank/DDBJ whole genome shotgun (WGS) entry which is preliminary data.</text>
</comment>
<keyword evidence="1" id="KW-0472">Membrane</keyword>
<dbReference type="SUPFAM" id="SSF48371">
    <property type="entry name" value="ARM repeat"/>
    <property type="match status" value="1"/>
</dbReference>
<dbReference type="PANTHER" id="PTHR23315">
    <property type="entry name" value="U BOX DOMAIN-CONTAINING"/>
    <property type="match status" value="1"/>
</dbReference>
<dbReference type="InterPro" id="IPR011989">
    <property type="entry name" value="ARM-like"/>
</dbReference>
<dbReference type="Gene3D" id="1.25.10.10">
    <property type="entry name" value="Leucine-rich Repeat Variant"/>
    <property type="match status" value="2"/>
</dbReference>